<name>A0A1I1KNS5_9SPHI</name>
<dbReference type="Gene3D" id="1.20.120.450">
    <property type="entry name" value="dinb family like domain"/>
    <property type="match status" value="1"/>
</dbReference>
<dbReference type="Proteomes" id="UP000199577">
    <property type="component" value="Unassembled WGS sequence"/>
</dbReference>
<dbReference type="AlphaFoldDB" id="A0A1I1KNS5"/>
<dbReference type="Gene3D" id="3.30.530.20">
    <property type="match status" value="1"/>
</dbReference>
<dbReference type="OrthoDB" id="9807923at2"/>
<sequence length="354" mass="39528">MKIIKGILLGIIGLVALVLVLALFAPKQFEAEADIVINRPKQEVFDYIKYLKNQENYGVWYKMDPDAKKTYSGTDGTVGATVEWDGKKIGQGRQVITSIADGQRVESDLFFMGSDNPAKALLTVEEEGGPNATEVEWKISGKSSYPLNLMNWFVDMDKDFEEGLRNLKGMLESRPETGSKAYLIDYYNQTTERLKNSVAGLSEAQLQFKPTADQWSISQCLEHIVASERLLFDMAKAELDKPAQPERRPEVASSDEALITGITDRSQKHKAPEALQPTGKYRDAEAALNDLATIRNTVLDFIQQANVEDLRNHIAEFPGGIIDGYQNLLFIAAHCARHTLQIEEVKADPQFPKS</sequence>
<organism evidence="2 3">
    <name type="scientific">Parapedobacter composti</name>
    <dbReference type="NCBI Taxonomy" id="623281"/>
    <lineage>
        <taxon>Bacteria</taxon>
        <taxon>Pseudomonadati</taxon>
        <taxon>Bacteroidota</taxon>
        <taxon>Sphingobacteriia</taxon>
        <taxon>Sphingobacteriales</taxon>
        <taxon>Sphingobacteriaceae</taxon>
        <taxon>Parapedobacter</taxon>
    </lineage>
</organism>
<dbReference type="Pfam" id="PF12867">
    <property type="entry name" value="DinB_2"/>
    <property type="match status" value="1"/>
</dbReference>
<evidence type="ECO:0000313" key="3">
    <source>
        <dbReference type="Proteomes" id="UP000199577"/>
    </source>
</evidence>
<dbReference type="CDD" id="cd07818">
    <property type="entry name" value="SRPBCC_1"/>
    <property type="match status" value="1"/>
</dbReference>
<dbReference type="SUPFAM" id="SSF55961">
    <property type="entry name" value="Bet v1-like"/>
    <property type="match status" value="1"/>
</dbReference>
<keyword evidence="3" id="KW-1185">Reference proteome</keyword>
<reference evidence="3" key="1">
    <citation type="submission" date="2016-10" db="EMBL/GenBank/DDBJ databases">
        <authorList>
            <person name="Varghese N."/>
            <person name="Submissions S."/>
        </authorList>
    </citation>
    <scope>NUCLEOTIDE SEQUENCE [LARGE SCALE GENOMIC DNA]</scope>
    <source>
        <strain evidence="3">DSM 22900</strain>
    </source>
</reference>
<accession>A0A1I1KNS5</accession>
<evidence type="ECO:0000259" key="1">
    <source>
        <dbReference type="Pfam" id="PF12867"/>
    </source>
</evidence>
<gene>
    <name evidence="2" type="ORF">SAMN05421747_116119</name>
</gene>
<evidence type="ECO:0000313" key="2">
    <source>
        <dbReference type="EMBL" id="SFC62574.1"/>
    </source>
</evidence>
<dbReference type="InterPro" id="IPR024775">
    <property type="entry name" value="DinB-like"/>
</dbReference>
<feature type="domain" description="DinB-like" evidence="1">
    <location>
        <begin position="188"/>
        <end position="342"/>
    </location>
</feature>
<dbReference type="RefSeq" id="WP_090974533.1">
    <property type="nucleotide sequence ID" value="NZ_FOLL01000016.1"/>
</dbReference>
<protein>
    <submittedName>
        <fullName evidence="2">Polyketide cyclase / dehydrase and lipid transport</fullName>
    </submittedName>
</protein>
<dbReference type="InterPro" id="IPR023393">
    <property type="entry name" value="START-like_dom_sf"/>
</dbReference>
<dbReference type="InterPro" id="IPR034660">
    <property type="entry name" value="DinB/YfiT-like"/>
</dbReference>
<proteinExistence type="predicted"/>
<dbReference type="SUPFAM" id="SSF109854">
    <property type="entry name" value="DinB/YfiT-like putative metalloenzymes"/>
    <property type="match status" value="1"/>
</dbReference>
<dbReference type="EMBL" id="FOLL01000016">
    <property type="protein sequence ID" value="SFC62574.1"/>
    <property type="molecule type" value="Genomic_DNA"/>
</dbReference>